<sequence length="80" mass="9046">MFISTVTSKGQLTLPASIRKNMRIKTSDKVIFIREGKRIFIQKLLPISSLFGALSNPGVTPLPQEEMDKLLERGIFEKQI</sequence>
<evidence type="ECO:0000313" key="4">
    <source>
        <dbReference type="Proteomes" id="UP000177169"/>
    </source>
</evidence>
<dbReference type="SUPFAM" id="SSF89447">
    <property type="entry name" value="AbrB/MazE/MraZ-like"/>
    <property type="match status" value="1"/>
</dbReference>
<reference evidence="3 4" key="1">
    <citation type="journal article" date="2016" name="Nat. Commun.">
        <title>Thousands of microbial genomes shed light on interconnected biogeochemical processes in an aquifer system.</title>
        <authorList>
            <person name="Anantharaman K."/>
            <person name="Brown C.T."/>
            <person name="Hug L.A."/>
            <person name="Sharon I."/>
            <person name="Castelle C.J."/>
            <person name="Probst A.J."/>
            <person name="Thomas B.C."/>
            <person name="Singh A."/>
            <person name="Wilkins M.J."/>
            <person name="Karaoz U."/>
            <person name="Brodie E.L."/>
            <person name="Williams K.H."/>
            <person name="Hubbard S.S."/>
            <person name="Banfield J.F."/>
        </authorList>
    </citation>
    <scope>NUCLEOTIDE SEQUENCE [LARGE SCALE GENOMIC DNA]</scope>
</reference>
<organism evidence="3 4">
    <name type="scientific">Candidatus Woesebacteria bacterium RIFCSPHIGHO2_02_FULL_39_13</name>
    <dbReference type="NCBI Taxonomy" id="1802505"/>
    <lineage>
        <taxon>Bacteria</taxon>
        <taxon>Candidatus Woeseibacteriota</taxon>
    </lineage>
</organism>
<evidence type="ECO:0000259" key="2">
    <source>
        <dbReference type="PROSITE" id="PS51740"/>
    </source>
</evidence>
<dbReference type="EMBL" id="MGGR01000028">
    <property type="protein sequence ID" value="OGM32750.1"/>
    <property type="molecule type" value="Genomic_DNA"/>
</dbReference>
<dbReference type="Pfam" id="PF04014">
    <property type="entry name" value="MazE_antitoxin"/>
    <property type="match status" value="1"/>
</dbReference>
<proteinExistence type="predicted"/>
<feature type="domain" description="SpoVT-AbrB" evidence="2">
    <location>
        <begin position="1"/>
        <end position="46"/>
    </location>
</feature>
<dbReference type="InterPro" id="IPR037914">
    <property type="entry name" value="SpoVT-AbrB_sf"/>
</dbReference>
<dbReference type="SMART" id="SM00966">
    <property type="entry name" value="SpoVT_AbrB"/>
    <property type="match status" value="1"/>
</dbReference>
<keyword evidence="1" id="KW-0238">DNA-binding</keyword>
<protein>
    <recommendedName>
        <fullName evidence="2">SpoVT-AbrB domain-containing protein</fullName>
    </recommendedName>
</protein>
<dbReference type="NCBIfam" id="TIGR01439">
    <property type="entry name" value="lp_hng_hel_AbrB"/>
    <property type="match status" value="1"/>
</dbReference>
<evidence type="ECO:0000256" key="1">
    <source>
        <dbReference type="PROSITE-ProRule" id="PRU01076"/>
    </source>
</evidence>
<dbReference type="AlphaFoldDB" id="A0A1F7YZV3"/>
<gene>
    <name evidence="3" type="ORF">A3D01_01080</name>
</gene>
<name>A0A1F7YZV3_9BACT</name>
<dbReference type="Proteomes" id="UP000177169">
    <property type="component" value="Unassembled WGS sequence"/>
</dbReference>
<dbReference type="GO" id="GO:0003677">
    <property type="term" value="F:DNA binding"/>
    <property type="evidence" value="ECO:0007669"/>
    <property type="project" value="UniProtKB-UniRule"/>
</dbReference>
<dbReference type="PROSITE" id="PS51740">
    <property type="entry name" value="SPOVT_ABRB"/>
    <property type="match status" value="1"/>
</dbReference>
<dbReference type="Gene3D" id="2.10.260.10">
    <property type="match status" value="1"/>
</dbReference>
<dbReference type="InterPro" id="IPR007159">
    <property type="entry name" value="SpoVT-AbrB_dom"/>
</dbReference>
<accession>A0A1F7YZV3</accession>
<evidence type="ECO:0000313" key="3">
    <source>
        <dbReference type="EMBL" id="OGM32750.1"/>
    </source>
</evidence>
<dbReference type="STRING" id="1802505.A3D01_01080"/>
<comment type="caution">
    <text evidence="3">The sequence shown here is derived from an EMBL/GenBank/DDBJ whole genome shotgun (WGS) entry which is preliminary data.</text>
</comment>